<evidence type="ECO:0008006" key="4">
    <source>
        <dbReference type="Google" id="ProtNLM"/>
    </source>
</evidence>
<evidence type="ECO:0000256" key="1">
    <source>
        <dbReference type="SAM" id="MobiDB-lite"/>
    </source>
</evidence>
<accession>A0A9P4TTR4</accession>
<feature type="compositionally biased region" description="Acidic residues" evidence="1">
    <location>
        <begin position="355"/>
        <end position="372"/>
    </location>
</feature>
<organism evidence="2 3">
    <name type="scientific">Tothia fuscella</name>
    <dbReference type="NCBI Taxonomy" id="1048955"/>
    <lineage>
        <taxon>Eukaryota</taxon>
        <taxon>Fungi</taxon>
        <taxon>Dikarya</taxon>
        <taxon>Ascomycota</taxon>
        <taxon>Pezizomycotina</taxon>
        <taxon>Dothideomycetes</taxon>
        <taxon>Pleosporomycetidae</taxon>
        <taxon>Venturiales</taxon>
        <taxon>Cylindrosympodiaceae</taxon>
        <taxon>Tothia</taxon>
    </lineage>
</organism>
<keyword evidence="3" id="KW-1185">Reference proteome</keyword>
<protein>
    <recommendedName>
        <fullName evidence="4">Myb-like domain-containing protein</fullName>
    </recommendedName>
</protein>
<dbReference type="EMBL" id="MU007109">
    <property type="protein sequence ID" value="KAF2420511.1"/>
    <property type="molecule type" value="Genomic_DNA"/>
</dbReference>
<dbReference type="Proteomes" id="UP000800235">
    <property type="component" value="Unassembled WGS sequence"/>
</dbReference>
<reference evidence="2" key="1">
    <citation type="journal article" date="2020" name="Stud. Mycol.">
        <title>101 Dothideomycetes genomes: a test case for predicting lifestyles and emergence of pathogens.</title>
        <authorList>
            <person name="Haridas S."/>
            <person name="Albert R."/>
            <person name="Binder M."/>
            <person name="Bloem J."/>
            <person name="Labutti K."/>
            <person name="Salamov A."/>
            <person name="Andreopoulos B."/>
            <person name="Baker S."/>
            <person name="Barry K."/>
            <person name="Bills G."/>
            <person name="Bluhm B."/>
            <person name="Cannon C."/>
            <person name="Castanera R."/>
            <person name="Culley D."/>
            <person name="Daum C."/>
            <person name="Ezra D."/>
            <person name="Gonzalez J."/>
            <person name="Henrissat B."/>
            <person name="Kuo A."/>
            <person name="Liang C."/>
            <person name="Lipzen A."/>
            <person name="Lutzoni F."/>
            <person name="Magnuson J."/>
            <person name="Mondo S."/>
            <person name="Nolan M."/>
            <person name="Ohm R."/>
            <person name="Pangilinan J."/>
            <person name="Park H.-J."/>
            <person name="Ramirez L."/>
            <person name="Alfaro M."/>
            <person name="Sun H."/>
            <person name="Tritt A."/>
            <person name="Yoshinaga Y."/>
            <person name="Zwiers L.-H."/>
            <person name="Turgeon B."/>
            <person name="Goodwin S."/>
            <person name="Spatafora J."/>
            <person name="Crous P."/>
            <person name="Grigoriev I."/>
        </authorList>
    </citation>
    <scope>NUCLEOTIDE SEQUENCE</scope>
    <source>
        <strain evidence="2">CBS 130266</strain>
    </source>
</reference>
<gene>
    <name evidence="2" type="ORF">EJ08DRAFT_665574</name>
</gene>
<feature type="region of interest" description="Disordered" evidence="1">
    <location>
        <begin position="350"/>
        <end position="399"/>
    </location>
</feature>
<feature type="compositionally biased region" description="Low complexity" evidence="1">
    <location>
        <begin position="373"/>
        <end position="385"/>
    </location>
</feature>
<sequence>MNLNIKTDTCSSDGMMNAWPEQQCTEGFINTGQVDAYAPQQFSSSTSTKVATHNVVYQHQFTQPCQSVTSISAPTQGLFNRSIQEYIPTNIHFIQRHPSFGFGMTPAVQPLQHQDQQYQDEMEQLMMATDAIPHLDMQSSESWNGTAIAANSMFPVNFDGNIWHTATPQGDQKVDPLSQTHVLQNANHCTPYQREYCRDAMDYKTQYGHQPVQSTTTSLFPSASFDSSSYIAATRANIDATYAMSSFGSFSDHSDLGRSFSPASPTPFLSGPQEDNVRIRRDSHEQPAFHGMSARGLAGTSMSGTAYASEEWSSTSIFDPHHEKVTRRVNPALIFPQPLSILQSQRGLSDFPLIEPDEPDFGSPDLDDELPDLESPSELPSLSPEAGSAPSQPASLAPRTTRDALLVHWRRGGMSYRDIRIQGCFTEAESTLRGRFRTLTKVKSERVRKPCWGNDDKRLLREAVFRFAGRAKARAAREPEDIDKLNVQWKEIANYIIEHGGSYHFGNATCKKKWCEMAKRGFEI</sequence>
<proteinExistence type="predicted"/>
<dbReference type="AlphaFoldDB" id="A0A9P4TTR4"/>
<dbReference type="OrthoDB" id="3439209at2759"/>
<comment type="caution">
    <text evidence="2">The sequence shown here is derived from an EMBL/GenBank/DDBJ whole genome shotgun (WGS) entry which is preliminary data.</text>
</comment>
<name>A0A9P4TTR4_9PEZI</name>
<evidence type="ECO:0000313" key="2">
    <source>
        <dbReference type="EMBL" id="KAF2420511.1"/>
    </source>
</evidence>
<evidence type="ECO:0000313" key="3">
    <source>
        <dbReference type="Proteomes" id="UP000800235"/>
    </source>
</evidence>